<dbReference type="Proteomes" id="UP000030103">
    <property type="component" value="Unassembled WGS sequence"/>
</dbReference>
<evidence type="ECO:0000313" key="4">
    <source>
        <dbReference type="EMBL" id="KGN73940.1"/>
    </source>
</evidence>
<dbReference type="Gene3D" id="3.40.50.1820">
    <property type="entry name" value="alpha/beta hydrolase"/>
    <property type="match status" value="1"/>
</dbReference>
<organism evidence="4 5">
    <name type="scientific">Porphyromonas macacae</name>
    <dbReference type="NCBI Taxonomy" id="28115"/>
    <lineage>
        <taxon>Bacteria</taxon>
        <taxon>Pseudomonadati</taxon>
        <taxon>Bacteroidota</taxon>
        <taxon>Bacteroidia</taxon>
        <taxon>Bacteroidales</taxon>
        <taxon>Porphyromonadaceae</taxon>
        <taxon>Porphyromonas</taxon>
    </lineage>
</organism>
<dbReference type="PROSITE" id="PS50075">
    <property type="entry name" value="CARRIER"/>
    <property type="match status" value="1"/>
</dbReference>
<protein>
    <recommendedName>
        <fullName evidence="3">Carrier domain-containing protein</fullName>
    </recommendedName>
</protein>
<dbReference type="STRING" id="28115.HQ47_06815"/>
<dbReference type="PROSITE" id="PS00012">
    <property type="entry name" value="PHOSPHOPANTETHEINE"/>
    <property type="match status" value="1"/>
</dbReference>
<dbReference type="InterPro" id="IPR036736">
    <property type="entry name" value="ACP-like_sf"/>
</dbReference>
<dbReference type="InterPro" id="IPR009081">
    <property type="entry name" value="PP-bd_ACP"/>
</dbReference>
<reference evidence="4 5" key="1">
    <citation type="submission" date="2014-09" db="EMBL/GenBank/DDBJ databases">
        <title>Draft Genome Sequence of Porphyromonas macacae COT-192_OH2859.</title>
        <authorList>
            <person name="Wallis C."/>
            <person name="Deusch O."/>
            <person name="O'Flynn C."/>
            <person name="Davis I."/>
            <person name="Horsfall A."/>
            <person name="Kirkwood N."/>
            <person name="Harris S."/>
            <person name="Eisen J.A."/>
            <person name="Coil D.A."/>
            <person name="Darling A.E."/>
            <person name="Jospin G."/>
            <person name="Alexiev A."/>
        </authorList>
    </citation>
    <scope>NUCLEOTIDE SEQUENCE [LARGE SCALE GENOMIC DNA]</scope>
    <source>
        <strain evidence="5">COT-192 OH2859</strain>
    </source>
</reference>
<gene>
    <name evidence="4" type="ORF">HQ47_06815</name>
</gene>
<evidence type="ECO:0000256" key="1">
    <source>
        <dbReference type="ARBA" id="ARBA00022450"/>
    </source>
</evidence>
<proteinExistence type="predicted"/>
<dbReference type="Pfam" id="PF00975">
    <property type="entry name" value="Thioesterase"/>
    <property type="match status" value="1"/>
</dbReference>
<name>A0A0A2E932_9PORP</name>
<evidence type="ECO:0000259" key="3">
    <source>
        <dbReference type="PROSITE" id="PS50075"/>
    </source>
</evidence>
<dbReference type="InterPro" id="IPR029058">
    <property type="entry name" value="AB_hydrolase_fold"/>
</dbReference>
<feature type="domain" description="Carrier" evidence="3">
    <location>
        <begin position="1"/>
        <end position="59"/>
    </location>
</feature>
<dbReference type="SUPFAM" id="SSF53474">
    <property type="entry name" value="alpha/beta-Hydrolases"/>
    <property type="match status" value="1"/>
</dbReference>
<dbReference type="InterPro" id="IPR006162">
    <property type="entry name" value="Ppantetheine_attach_site"/>
</dbReference>
<accession>A0A0A2E932</accession>
<dbReference type="InterPro" id="IPR001031">
    <property type="entry name" value="Thioesterase"/>
</dbReference>
<dbReference type="SUPFAM" id="SSF47336">
    <property type="entry name" value="ACP-like"/>
    <property type="match status" value="1"/>
</dbReference>
<keyword evidence="1" id="KW-0596">Phosphopantetheine</keyword>
<evidence type="ECO:0000313" key="5">
    <source>
        <dbReference type="Proteomes" id="UP000030103"/>
    </source>
</evidence>
<dbReference type="AlphaFoldDB" id="A0A0A2E932"/>
<dbReference type="Pfam" id="PF00550">
    <property type="entry name" value="PP-binding"/>
    <property type="match status" value="1"/>
</dbReference>
<dbReference type="EMBL" id="JRFA01000017">
    <property type="protein sequence ID" value="KGN73940.1"/>
    <property type="molecule type" value="Genomic_DNA"/>
</dbReference>
<dbReference type="Gene3D" id="1.10.1200.10">
    <property type="entry name" value="ACP-like"/>
    <property type="match status" value="1"/>
</dbReference>
<keyword evidence="5" id="KW-1185">Reference proteome</keyword>
<sequence length="296" mass="33950">MEVANIGADDDFFKMGGDSISSIQLVNKINNHFNCRLTIGDLLNHNSASSLSKLIVSNRNFNLIVPFTDIVDGFPNLYMIHPGGAGCDVYRNVSKKLAQSYNCFGIDSYNLYSEIKITNIHDLAMIYLDYINKIHNPLHTYNLFGWSLGGQIGLEIASILEENGVKHINLYLLDTILWGYDEKIQEMKEKEEILANSHIEKRFEGEIEELYETDRLIANHKITCKLKNSKIILFKAADVSIIKNEIAREYIKRLKYNNIEKVIPSDSKIKVVQLSCHHYNILENDQMLMFLLKNND</sequence>
<keyword evidence="2" id="KW-0597">Phosphoprotein</keyword>
<comment type="caution">
    <text evidence="4">The sequence shown here is derived from an EMBL/GenBank/DDBJ whole genome shotgun (WGS) entry which is preliminary data.</text>
</comment>
<evidence type="ECO:0000256" key="2">
    <source>
        <dbReference type="ARBA" id="ARBA00022553"/>
    </source>
</evidence>